<evidence type="ECO:0000256" key="5">
    <source>
        <dbReference type="SAM" id="MobiDB-lite"/>
    </source>
</evidence>
<evidence type="ECO:0000259" key="6">
    <source>
        <dbReference type="SMART" id="SM00235"/>
    </source>
</evidence>
<feature type="compositionally biased region" description="Polar residues" evidence="5">
    <location>
        <begin position="153"/>
        <end position="169"/>
    </location>
</feature>
<dbReference type="InterPro" id="IPR006026">
    <property type="entry name" value="Peptidase_Metallo"/>
</dbReference>
<organism evidence="7 8">
    <name type="scientific">Bifidobacterium tissieri</name>
    <dbReference type="NCBI Taxonomy" id="1630162"/>
    <lineage>
        <taxon>Bacteria</taxon>
        <taxon>Bacillati</taxon>
        <taxon>Actinomycetota</taxon>
        <taxon>Actinomycetes</taxon>
        <taxon>Bifidobacteriales</taxon>
        <taxon>Bifidobacteriaceae</taxon>
        <taxon>Bifidobacterium</taxon>
    </lineage>
</organism>
<dbReference type="GO" id="GO:0004222">
    <property type="term" value="F:metalloendopeptidase activity"/>
    <property type="evidence" value="ECO:0007669"/>
    <property type="project" value="InterPro"/>
</dbReference>
<proteinExistence type="predicted"/>
<dbReference type="Pfam" id="PF00413">
    <property type="entry name" value="Peptidase_M10"/>
    <property type="match status" value="1"/>
</dbReference>
<evidence type="ECO:0000256" key="3">
    <source>
        <dbReference type="ARBA" id="ARBA00022801"/>
    </source>
</evidence>
<accession>A0A261FBV7</accession>
<keyword evidence="8" id="KW-1185">Reference proteome</keyword>
<reference evidence="7 8" key="1">
    <citation type="journal article" date="2017" name="BMC Genomics">
        <title>Comparative genomic and phylogenomic analyses of the Bifidobacteriaceae family.</title>
        <authorList>
            <person name="Lugli G.A."/>
            <person name="Milani C."/>
            <person name="Turroni F."/>
            <person name="Duranti S."/>
            <person name="Mancabelli L."/>
            <person name="Mangifesta M."/>
            <person name="Ferrario C."/>
            <person name="Modesto M."/>
            <person name="Mattarelli P."/>
            <person name="Jiri K."/>
            <person name="van Sinderen D."/>
            <person name="Ventura M."/>
        </authorList>
    </citation>
    <scope>NUCLEOTIDE SEQUENCE [LARGE SCALE GENOMIC DNA]</scope>
    <source>
        <strain evidence="7 8">DSM 100201</strain>
    </source>
</reference>
<dbReference type="Gene3D" id="3.40.390.10">
    <property type="entry name" value="Collagenase (Catalytic Domain)"/>
    <property type="match status" value="1"/>
</dbReference>
<dbReference type="RefSeq" id="WP_094664835.1">
    <property type="nucleotide sequence ID" value="NZ_MWWV01000015.1"/>
</dbReference>
<dbReference type="SMART" id="SM00235">
    <property type="entry name" value="ZnMc"/>
    <property type="match status" value="1"/>
</dbReference>
<evidence type="ECO:0000256" key="4">
    <source>
        <dbReference type="ARBA" id="ARBA00022833"/>
    </source>
</evidence>
<dbReference type="EMBL" id="MWWV01000015">
    <property type="protein sequence ID" value="OZG56629.1"/>
    <property type="molecule type" value="Genomic_DNA"/>
</dbReference>
<dbReference type="GO" id="GO:0031012">
    <property type="term" value="C:extracellular matrix"/>
    <property type="evidence" value="ECO:0007669"/>
    <property type="project" value="InterPro"/>
</dbReference>
<dbReference type="InterPro" id="IPR021190">
    <property type="entry name" value="Pept_M10A"/>
</dbReference>
<dbReference type="InterPro" id="IPR024079">
    <property type="entry name" value="MetalloPept_cat_dom_sf"/>
</dbReference>
<feature type="domain" description="Peptidase metallopeptidase" evidence="6">
    <location>
        <begin position="193"/>
        <end position="369"/>
    </location>
</feature>
<evidence type="ECO:0000256" key="2">
    <source>
        <dbReference type="ARBA" id="ARBA00022723"/>
    </source>
</evidence>
<dbReference type="SUPFAM" id="SSF55486">
    <property type="entry name" value="Metalloproteases ('zincins'), catalytic domain"/>
    <property type="match status" value="1"/>
</dbReference>
<protein>
    <recommendedName>
        <fullName evidence="6">Peptidase metallopeptidase domain-containing protein</fullName>
    </recommendedName>
</protein>
<evidence type="ECO:0000313" key="7">
    <source>
        <dbReference type="EMBL" id="OZG56629.1"/>
    </source>
</evidence>
<dbReference type="GO" id="GO:0006508">
    <property type="term" value="P:proteolysis"/>
    <property type="evidence" value="ECO:0007669"/>
    <property type="project" value="UniProtKB-KW"/>
</dbReference>
<feature type="region of interest" description="Disordered" evidence="5">
    <location>
        <begin position="78"/>
        <end position="175"/>
    </location>
</feature>
<evidence type="ECO:0000313" key="8">
    <source>
        <dbReference type="Proteomes" id="UP000216444"/>
    </source>
</evidence>
<dbReference type="PROSITE" id="PS51257">
    <property type="entry name" value="PROKAR_LIPOPROTEIN"/>
    <property type="match status" value="1"/>
</dbReference>
<comment type="caution">
    <text evidence="7">The sequence shown here is derived from an EMBL/GenBank/DDBJ whole genome shotgun (WGS) entry which is preliminary data.</text>
</comment>
<keyword evidence="2" id="KW-0479">Metal-binding</keyword>
<evidence type="ECO:0000256" key="1">
    <source>
        <dbReference type="ARBA" id="ARBA00022670"/>
    </source>
</evidence>
<dbReference type="AlphaFoldDB" id="A0A261FBV7"/>
<dbReference type="Proteomes" id="UP000216444">
    <property type="component" value="Unassembled WGS sequence"/>
</dbReference>
<keyword evidence="3" id="KW-0378">Hydrolase</keyword>
<dbReference type="InterPro" id="IPR001818">
    <property type="entry name" value="Pept_M10_metallopeptidase"/>
</dbReference>
<keyword evidence="1" id="KW-0645">Protease</keyword>
<keyword evidence="4" id="KW-0862">Zinc</keyword>
<dbReference type="PRINTS" id="PR00138">
    <property type="entry name" value="MATRIXIN"/>
</dbReference>
<dbReference type="GO" id="GO:0008270">
    <property type="term" value="F:zinc ion binding"/>
    <property type="evidence" value="ECO:0007669"/>
    <property type="project" value="InterPro"/>
</dbReference>
<sequence length="373" mass="39344">MAGGKGWSRFGKTVCRTVCASATVIALLLGTSGCGIEIPQAVRDLPQSAQEWGSDLGNKATDAVDGAKNSASQWWNDHVQGLFDGNGNDGNGDSSSGNGFMDFLRGLFGGTDPNSNADGSKPNDTASPSPNTDDQTAQPNDGGDSSDAGGSVNGQSPAPDTGQSQQAQQADGVHTPLPGGYAYMLFSANSNQPALTVSCEPIRYAFSGPASENERAMVKQALETITSVNGLRFQEVQQVGDGSFQSNGSLPTHTEFKFEFLTAAQYPDFDMNRTQRVLGKAHPQAIARNDEAPIIYYADIRLNEDYFKTGGDSRQGGQPVAVEVIEHEVAHALGLDHTDSPGSFMNPVADATPQLTDTDHQALKALVRDCPAR</sequence>
<feature type="compositionally biased region" description="Polar residues" evidence="5">
    <location>
        <begin position="112"/>
        <end position="139"/>
    </location>
</feature>
<gene>
    <name evidence="7" type="ORF">BTIS_1835</name>
</gene>
<name>A0A261FBV7_9BIFI</name>
<feature type="compositionally biased region" description="Low complexity" evidence="5">
    <location>
        <begin position="141"/>
        <end position="150"/>
    </location>
</feature>